<keyword evidence="6" id="KW-0804">Transcription</keyword>
<keyword evidence="8" id="KW-0408">Iron</keyword>
<dbReference type="STRING" id="1777143.AWB82_01679"/>
<evidence type="ECO:0000256" key="5">
    <source>
        <dbReference type="ARBA" id="ARBA00023125"/>
    </source>
</evidence>
<evidence type="ECO:0000256" key="1">
    <source>
        <dbReference type="ARBA" id="ARBA00007957"/>
    </source>
</evidence>
<keyword evidence="5" id="KW-0238">DNA-binding</keyword>
<dbReference type="InterPro" id="IPR002481">
    <property type="entry name" value="FUR"/>
</dbReference>
<keyword evidence="3 7" id="KW-0862">Zinc</keyword>
<dbReference type="GO" id="GO:0005829">
    <property type="term" value="C:cytosol"/>
    <property type="evidence" value="ECO:0007669"/>
    <property type="project" value="TreeGrafter"/>
</dbReference>
<comment type="cofactor">
    <cofactor evidence="8">
        <name>Mn(2+)</name>
        <dbReference type="ChEBI" id="CHEBI:29035"/>
    </cofactor>
    <cofactor evidence="8">
        <name>Fe(2+)</name>
        <dbReference type="ChEBI" id="CHEBI:29033"/>
    </cofactor>
    <text evidence="8">Binds 1 Mn(2+) or Fe(2+) ion per subunit.</text>
</comment>
<proteinExistence type="inferred from homology"/>
<evidence type="ECO:0000313" key="10">
    <source>
        <dbReference type="Proteomes" id="UP000054596"/>
    </source>
</evidence>
<dbReference type="AlphaFoldDB" id="A0A158A435"/>
<name>A0A158A435_9BURK</name>
<gene>
    <name evidence="9" type="ORF">AWB82_01679</name>
</gene>
<accession>A0A158A435</accession>
<comment type="similarity">
    <text evidence="1">Belongs to the Fur family.</text>
</comment>
<dbReference type="PANTHER" id="PTHR33202">
    <property type="entry name" value="ZINC UPTAKE REGULATION PROTEIN"/>
    <property type="match status" value="1"/>
</dbReference>
<feature type="binding site" evidence="7">
    <location>
        <position position="166"/>
    </location>
    <ligand>
        <name>Zn(2+)</name>
        <dbReference type="ChEBI" id="CHEBI:29105"/>
    </ligand>
</feature>
<dbReference type="GO" id="GO:0000976">
    <property type="term" value="F:transcription cis-regulatory region binding"/>
    <property type="evidence" value="ECO:0007669"/>
    <property type="project" value="TreeGrafter"/>
</dbReference>
<evidence type="ECO:0000256" key="4">
    <source>
        <dbReference type="ARBA" id="ARBA00023015"/>
    </source>
</evidence>
<dbReference type="Gene3D" id="1.10.10.10">
    <property type="entry name" value="Winged helix-like DNA-binding domain superfamily/Winged helix DNA-binding domain"/>
    <property type="match status" value="1"/>
</dbReference>
<sequence length="183" mass="19940">MLYHCIFDVNNHSSPRNRLLMRNGYDQALINELEARSGVLGHRSTVLRRQVLDLLLRRGGHASAYQLVNDLPTIGRAPSPPQVYRALDFLIDLGLVMRLSATNTFIVTPVPPGSAVNAGHTVFLICTSCNAVEVLPGPGLQQALDDAMDALRYQLKGGHTEVNAICAACQAKSDISRPRPTKT</sequence>
<evidence type="ECO:0000313" key="9">
    <source>
        <dbReference type="EMBL" id="SAK52505.1"/>
    </source>
</evidence>
<evidence type="ECO:0000256" key="7">
    <source>
        <dbReference type="PIRSR" id="PIRSR602481-1"/>
    </source>
</evidence>
<keyword evidence="4" id="KW-0805">Transcription regulation</keyword>
<keyword evidence="7" id="KW-0479">Metal-binding</keyword>
<reference evidence="9" key="1">
    <citation type="submission" date="2016-01" db="EMBL/GenBank/DDBJ databases">
        <authorList>
            <person name="Peeters C."/>
        </authorList>
    </citation>
    <scope>NUCLEOTIDE SEQUENCE [LARGE SCALE GENOMIC DNA]</scope>
    <source>
        <strain evidence="9">LMG 29325</strain>
    </source>
</reference>
<evidence type="ECO:0000256" key="3">
    <source>
        <dbReference type="ARBA" id="ARBA00022833"/>
    </source>
</evidence>
<dbReference type="Proteomes" id="UP000054596">
    <property type="component" value="Unassembled WGS sequence"/>
</dbReference>
<feature type="binding site" evidence="7">
    <location>
        <position position="169"/>
    </location>
    <ligand>
        <name>Zn(2+)</name>
        <dbReference type="ChEBI" id="CHEBI:29105"/>
    </ligand>
</feature>
<dbReference type="GO" id="GO:1900376">
    <property type="term" value="P:regulation of secondary metabolite biosynthetic process"/>
    <property type="evidence" value="ECO:0007669"/>
    <property type="project" value="TreeGrafter"/>
</dbReference>
<dbReference type="EMBL" id="FCOJ02000009">
    <property type="protein sequence ID" value="SAK52505.1"/>
    <property type="molecule type" value="Genomic_DNA"/>
</dbReference>
<dbReference type="RefSeq" id="WP_086966680.1">
    <property type="nucleotide sequence ID" value="NZ_FCOJ02000009.1"/>
</dbReference>
<dbReference type="GO" id="GO:0045892">
    <property type="term" value="P:negative regulation of DNA-templated transcription"/>
    <property type="evidence" value="ECO:0007669"/>
    <property type="project" value="TreeGrafter"/>
</dbReference>
<dbReference type="SUPFAM" id="SSF46785">
    <property type="entry name" value="Winged helix' DNA-binding domain"/>
    <property type="match status" value="1"/>
</dbReference>
<evidence type="ECO:0000256" key="8">
    <source>
        <dbReference type="PIRSR" id="PIRSR602481-2"/>
    </source>
</evidence>
<dbReference type="PANTHER" id="PTHR33202:SF6">
    <property type="entry name" value="ZINC UPTAKE REGULATION PROTEIN"/>
    <property type="match status" value="1"/>
</dbReference>
<dbReference type="GO" id="GO:0008270">
    <property type="term" value="F:zinc ion binding"/>
    <property type="evidence" value="ECO:0007669"/>
    <property type="project" value="TreeGrafter"/>
</dbReference>
<evidence type="ECO:0000256" key="6">
    <source>
        <dbReference type="ARBA" id="ARBA00023163"/>
    </source>
</evidence>
<dbReference type="InterPro" id="IPR043135">
    <property type="entry name" value="Fur_C"/>
</dbReference>
<dbReference type="Pfam" id="PF01475">
    <property type="entry name" value="FUR"/>
    <property type="match status" value="1"/>
</dbReference>
<comment type="cofactor">
    <cofactor evidence="7">
        <name>Zn(2+)</name>
        <dbReference type="ChEBI" id="CHEBI:29105"/>
    </cofactor>
    <text evidence="7">Binds 1 zinc ion per subunit.</text>
</comment>
<protein>
    <submittedName>
        <fullName evidence="9">FUR family transcriptional regulator</fullName>
    </submittedName>
</protein>
<keyword evidence="10" id="KW-1185">Reference proteome</keyword>
<organism evidence="9 10">
    <name type="scientific">Caballeronia glebae</name>
    <dbReference type="NCBI Taxonomy" id="1777143"/>
    <lineage>
        <taxon>Bacteria</taxon>
        <taxon>Pseudomonadati</taxon>
        <taxon>Pseudomonadota</taxon>
        <taxon>Betaproteobacteria</taxon>
        <taxon>Burkholderiales</taxon>
        <taxon>Burkholderiaceae</taxon>
        <taxon>Caballeronia</taxon>
    </lineage>
</organism>
<feature type="binding site" evidence="7">
    <location>
        <position position="129"/>
    </location>
    <ligand>
        <name>Zn(2+)</name>
        <dbReference type="ChEBI" id="CHEBI:29105"/>
    </ligand>
</feature>
<feature type="binding site" evidence="8">
    <location>
        <position position="120"/>
    </location>
    <ligand>
        <name>Fe cation</name>
        <dbReference type="ChEBI" id="CHEBI:24875"/>
    </ligand>
</feature>
<dbReference type="InterPro" id="IPR036390">
    <property type="entry name" value="WH_DNA-bd_sf"/>
</dbReference>
<keyword evidence="2" id="KW-0678">Repressor</keyword>
<feature type="binding site" evidence="7">
    <location>
        <position position="126"/>
    </location>
    <ligand>
        <name>Zn(2+)</name>
        <dbReference type="ChEBI" id="CHEBI:29105"/>
    </ligand>
</feature>
<dbReference type="Gene3D" id="3.30.1490.190">
    <property type="match status" value="1"/>
</dbReference>
<comment type="caution">
    <text evidence="9">The sequence shown here is derived from an EMBL/GenBank/DDBJ whole genome shotgun (WGS) entry which is preliminary data.</text>
</comment>
<dbReference type="GO" id="GO:0003700">
    <property type="term" value="F:DNA-binding transcription factor activity"/>
    <property type="evidence" value="ECO:0007669"/>
    <property type="project" value="InterPro"/>
</dbReference>
<dbReference type="InterPro" id="IPR036388">
    <property type="entry name" value="WH-like_DNA-bd_sf"/>
</dbReference>
<evidence type="ECO:0000256" key="2">
    <source>
        <dbReference type="ARBA" id="ARBA00022491"/>
    </source>
</evidence>